<dbReference type="GO" id="GO:0016747">
    <property type="term" value="F:acyltransferase activity, transferring groups other than amino-acyl groups"/>
    <property type="evidence" value="ECO:0007669"/>
    <property type="project" value="InterPro"/>
</dbReference>
<reference evidence="2 3" key="1">
    <citation type="submission" date="2016-11" db="EMBL/GenBank/DDBJ databases">
        <title>Trade-off between light-utilization and light-protection in marine flavobacteria.</title>
        <authorList>
            <person name="Kumagai Y."/>
        </authorList>
    </citation>
    <scope>NUCLEOTIDE SEQUENCE [LARGE SCALE GENOMIC DNA]</scope>
    <source>
        <strain evidence="2 3">JCM 13191</strain>
    </source>
</reference>
<dbReference type="InterPro" id="IPR052564">
    <property type="entry name" value="N-acetyltrans/Recomb-assoc"/>
</dbReference>
<dbReference type="STRING" id="331648.BST97_01270"/>
<keyword evidence="3" id="KW-1185">Reference proteome</keyword>
<dbReference type="PANTHER" id="PTHR43451:SF1">
    <property type="entry name" value="ACETYLTRANSFERASE"/>
    <property type="match status" value="1"/>
</dbReference>
<dbReference type="InterPro" id="IPR016181">
    <property type="entry name" value="Acyl_CoA_acyltransferase"/>
</dbReference>
<name>A0A1W6MGL1_9FLAO</name>
<accession>A0A1W6MGL1</accession>
<dbReference type="AlphaFoldDB" id="A0A1W6MGL1"/>
<evidence type="ECO:0000313" key="3">
    <source>
        <dbReference type="Proteomes" id="UP000193431"/>
    </source>
</evidence>
<sequence>MKREFTIRKGQISDLTELQKLFLDTITEICKADYNEDQIDAWISDTKNNENKQRWIDILVKHIVLVATIKNKIVGFIALQNGNYIDFLYVHKNYQRKGIADSLYENIENVAKRQNQFSLTSNVSKTARPFFEKIGFEVTKEQTVVRQNVELTNFKMEKKINPNY</sequence>
<dbReference type="InterPro" id="IPR000182">
    <property type="entry name" value="GNAT_dom"/>
</dbReference>
<dbReference type="EMBL" id="CP019344">
    <property type="protein sequence ID" value="ARN76743.1"/>
    <property type="molecule type" value="Genomic_DNA"/>
</dbReference>
<dbReference type="PANTHER" id="PTHR43451">
    <property type="entry name" value="ACETYLTRANSFERASE (GNAT) FAMILY PROTEIN"/>
    <property type="match status" value="1"/>
</dbReference>
<dbReference type="Pfam" id="PF13673">
    <property type="entry name" value="Acetyltransf_10"/>
    <property type="match status" value="1"/>
</dbReference>
<dbReference type="RefSeq" id="WP_169711512.1">
    <property type="nucleotide sequence ID" value="NZ_CP019344.1"/>
</dbReference>
<dbReference type="Proteomes" id="UP000193431">
    <property type="component" value="Chromosome"/>
</dbReference>
<proteinExistence type="predicted"/>
<dbReference type="Gene3D" id="3.40.630.30">
    <property type="match status" value="1"/>
</dbReference>
<dbReference type="CDD" id="cd04301">
    <property type="entry name" value="NAT_SF"/>
    <property type="match status" value="1"/>
</dbReference>
<evidence type="ECO:0000313" key="2">
    <source>
        <dbReference type="EMBL" id="ARN76743.1"/>
    </source>
</evidence>
<evidence type="ECO:0000259" key="1">
    <source>
        <dbReference type="PROSITE" id="PS51186"/>
    </source>
</evidence>
<feature type="domain" description="N-acetyltransferase" evidence="1">
    <location>
        <begin position="5"/>
        <end position="161"/>
    </location>
</feature>
<keyword evidence="2" id="KW-0808">Transferase</keyword>
<dbReference type="SUPFAM" id="SSF55729">
    <property type="entry name" value="Acyl-CoA N-acyltransferases (Nat)"/>
    <property type="match status" value="1"/>
</dbReference>
<gene>
    <name evidence="2" type="ORF">BST97_01270</name>
</gene>
<organism evidence="2 3">
    <name type="scientific">Nonlabens spongiae</name>
    <dbReference type="NCBI Taxonomy" id="331648"/>
    <lineage>
        <taxon>Bacteria</taxon>
        <taxon>Pseudomonadati</taxon>
        <taxon>Bacteroidota</taxon>
        <taxon>Flavobacteriia</taxon>
        <taxon>Flavobacteriales</taxon>
        <taxon>Flavobacteriaceae</taxon>
        <taxon>Nonlabens</taxon>
    </lineage>
</organism>
<dbReference type="PROSITE" id="PS51186">
    <property type="entry name" value="GNAT"/>
    <property type="match status" value="1"/>
</dbReference>
<protein>
    <submittedName>
        <fullName evidence="2">GNAT family N-acetyltransferase</fullName>
    </submittedName>
</protein>